<feature type="compositionally biased region" description="Acidic residues" evidence="2">
    <location>
        <begin position="555"/>
        <end position="571"/>
    </location>
</feature>
<comment type="similarity">
    <text evidence="1">Belongs to the CBF/MAK21 family.</text>
</comment>
<comment type="caution">
    <text evidence="4">The sequence shown here is derived from an EMBL/GenBank/DDBJ whole genome shotgun (WGS) entry which is preliminary data.</text>
</comment>
<feature type="compositionally biased region" description="Acidic residues" evidence="2">
    <location>
        <begin position="781"/>
        <end position="820"/>
    </location>
</feature>
<sequence>MGKKRTASESRHGAEKPFQKHDKAPNHSKDNRHAARAPKPAPASKKSSLTFEPRPDWHAAELPPIAIPDNFNPPPRYVLDGVRQYAESLLETENKTYADSNMSADSSHKFLSTIMASGTLEDKVSALTLLIQESPLHTMKAFENLLGLGKKKSRNQALLALGALKDLLGQGVVLPPDRKLRSFNQQPAVLAGFSGPNANWEAGQRLPPGIENAHLISWAYEDWLKRSYFEMLRILEGWCNDEVEYSRSRAITFVYELLKEKPEQEENLLRLLINKLGDNEKKISSRASYLLLQLQNSHPVMKGIIISAIESECLFRPNQSPHAKYYAIITLNQTILSAKDPDVASKLLEIYFALFLSLLKAGQKSEVKDNKLQGGGGQAGKKAKQKAKAKEKEQEKAIDAASELNEKLIAGVLTGVNRAFPYAKTDDVSFEKQLDTIFRVTHSSNFNTAIQALLLIQQISATKHYSTDRFYRTLYESVLDPRLLHSSKQVMYLNLLYRSLKADVSIKRVKAFVKRLLQVISLHEPPFVCGVLYLIYELTKTFPSIKTMLETPELDDDDEEEHFVDAPEEGSNEAPTTPAFATKPSTTSSTGGGPHYDGRKRDPDHAHADLSCLWDLTPLRLHFHPSVSLFASRLLYTAVDGAEMPPKPDPTLHSLAHFLDRFAYRNARQQQKSSSHGVSIMQPMAGSATKSDLLVRAGGDAARAELPLNSEAFWRRAVGDVPADEVFFHRYFERSGVAAKKGKGKKDKKKEDGGAGSADEEDAAEAEIWKALVGSRPDVAGPDEEDDEDLEELGELMGSDLEDLDDGDDGESESDGDGDGDGGVVIADAPDWDDEDVEEGDEEDEEEEDEEMADVVAPVVGEQKKSKKQSKAKEEDEEASDVGGFDFDDGDEAAFVGSDEELELPSDFDWEDAEDDEEAEAEVEKQQQQPKKGKKGGKKAAAAAAEEAGEADDKDKRGKKRRKLKHLPTFASVEDYAKLLGDDSDGY</sequence>
<feature type="region of interest" description="Disordered" evidence="2">
    <location>
        <begin position="740"/>
        <end position="965"/>
    </location>
</feature>
<feature type="domain" description="CCAAT-binding factor" evidence="3">
    <location>
        <begin position="449"/>
        <end position="631"/>
    </location>
</feature>
<dbReference type="PANTHER" id="PTHR12048">
    <property type="entry name" value="CCAAT-BINDING FACTOR-RELATED"/>
    <property type="match status" value="1"/>
</dbReference>
<organism evidence="4 5">
    <name type="scientific">Diplodia intermedia</name>
    <dbReference type="NCBI Taxonomy" id="856260"/>
    <lineage>
        <taxon>Eukaryota</taxon>
        <taxon>Fungi</taxon>
        <taxon>Dikarya</taxon>
        <taxon>Ascomycota</taxon>
        <taxon>Pezizomycotina</taxon>
        <taxon>Dothideomycetes</taxon>
        <taxon>Dothideomycetes incertae sedis</taxon>
        <taxon>Botryosphaeriales</taxon>
        <taxon>Botryosphaeriaceae</taxon>
        <taxon>Diplodia</taxon>
    </lineage>
</organism>
<dbReference type="Pfam" id="PF03914">
    <property type="entry name" value="CBF"/>
    <property type="match status" value="1"/>
</dbReference>
<dbReference type="InterPro" id="IPR005612">
    <property type="entry name" value="CCAAT-binding_factor"/>
</dbReference>
<feature type="compositionally biased region" description="Acidic residues" evidence="2">
    <location>
        <begin position="875"/>
        <end position="921"/>
    </location>
</feature>
<dbReference type="SUPFAM" id="SSF48371">
    <property type="entry name" value="ARM repeat"/>
    <property type="match status" value="1"/>
</dbReference>
<keyword evidence="5" id="KW-1185">Reference proteome</keyword>
<dbReference type="Gene3D" id="1.25.10.10">
    <property type="entry name" value="Leucine-rich Repeat Variant"/>
    <property type="match status" value="1"/>
</dbReference>
<accession>A0ABR3T0M2</accession>
<protein>
    <submittedName>
        <fullName evidence="4">RNA-binding ribosome biosynthesis protein mak21</fullName>
    </submittedName>
</protein>
<feature type="region of interest" description="Disordered" evidence="2">
    <location>
        <begin position="369"/>
        <end position="392"/>
    </location>
</feature>
<reference evidence="4 5" key="1">
    <citation type="journal article" date="2023" name="Plant Dis.">
        <title>First Report of Diplodia intermedia Causing Canker and Dieback Diseases on Apple Trees in Canada.</title>
        <authorList>
            <person name="Ellouze W."/>
            <person name="Ilyukhin E."/>
            <person name="Sulman M."/>
            <person name="Ali S."/>
        </authorList>
    </citation>
    <scope>NUCLEOTIDE SEQUENCE [LARGE SCALE GENOMIC DNA]</scope>
    <source>
        <strain evidence="4 5">M45-28</strain>
    </source>
</reference>
<dbReference type="InterPro" id="IPR016024">
    <property type="entry name" value="ARM-type_fold"/>
</dbReference>
<feature type="region of interest" description="Disordered" evidence="2">
    <location>
        <begin position="1"/>
        <end position="51"/>
    </location>
</feature>
<feature type="compositionally biased region" description="Acidic residues" evidence="2">
    <location>
        <begin position="830"/>
        <end position="853"/>
    </location>
</feature>
<evidence type="ECO:0000259" key="3">
    <source>
        <dbReference type="Pfam" id="PF03914"/>
    </source>
</evidence>
<evidence type="ECO:0000256" key="2">
    <source>
        <dbReference type="SAM" id="MobiDB-lite"/>
    </source>
</evidence>
<dbReference type="InterPro" id="IPR040155">
    <property type="entry name" value="CEBPZ/Mak21-like"/>
</dbReference>
<evidence type="ECO:0000313" key="5">
    <source>
        <dbReference type="Proteomes" id="UP001521184"/>
    </source>
</evidence>
<proteinExistence type="inferred from homology"/>
<gene>
    <name evidence="4" type="primary">MAK21</name>
    <name evidence="4" type="ORF">SLS58_011202</name>
</gene>
<dbReference type="Proteomes" id="UP001521184">
    <property type="component" value="Unassembled WGS sequence"/>
</dbReference>
<name>A0ABR3T0M2_9PEZI</name>
<feature type="compositionally biased region" description="Basic and acidic residues" evidence="2">
    <location>
        <begin position="1"/>
        <end position="33"/>
    </location>
</feature>
<dbReference type="EMBL" id="JAKEKT020000165">
    <property type="protein sequence ID" value="KAL1633130.1"/>
    <property type="molecule type" value="Genomic_DNA"/>
</dbReference>
<dbReference type="InterPro" id="IPR011989">
    <property type="entry name" value="ARM-like"/>
</dbReference>
<feature type="region of interest" description="Disordered" evidence="2">
    <location>
        <begin position="555"/>
        <end position="602"/>
    </location>
</feature>
<evidence type="ECO:0000313" key="4">
    <source>
        <dbReference type="EMBL" id="KAL1633130.1"/>
    </source>
</evidence>
<evidence type="ECO:0000256" key="1">
    <source>
        <dbReference type="ARBA" id="ARBA00007797"/>
    </source>
</evidence>
<dbReference type="PANTHER" id="PTHR12048:SF0">
    <property type="entry name" value="CCAAT_ENHANCER-BINDING PROTEIN ZETA"/>
    <property type="match status" value="1"/>
</dbReference>